<keyword evidence="1" id="KW-0472">Membrane</keyword>
<evidence type="ECO:0000259" key="2">
    <source>
        <dbReference type="PROSITE" id="PS51788"/>
    </source>
</evidence>
<feature type="domain" description="CULT" evidence="2">
    <location>
        <begin position="7"/>
        <end position="137"/>
    </location>
</feature>
<dbReference type="Proteomes" id="UP000604046">
    <property type="component" value="Unassembled WGS sequence"/>
</dbReference>
<proteinExistence type="predicted"/>
<keyword evidence="4" id="KW-1185">Reference proteome</keyword>
<evidence type="ECO:0000256" key="1">
    <source>
        <dbReference type="SAM" id="Phobius"/>
    </source>
</evidence>
<dbReference type="InterPro" id="IPR034750">
    <property type="entry name" value="CULT"/>
</dbReference>
<name>A0A812NYR2_9DINO</name>
<reference evidence="3" key="1">
    <citation type="submission" date="2021-02" db="EMBL/GenBank/DDBJ databases">
        <authorList>
            <person name="Dougan E. K."/>
            <person name="Rhodes N."/>
            <person name="Thang M."/>
            <person name="Chan C."/>
        </authorList>
    </citation>
    <scope>NUCLEOTIDE SEQUENCE</scope>
</reference>
<evidence type="ECO:0000313" key="4">
    <source>
        <dbReference type="Proteomes" id="UP000604046"/>
    </source>
</evidence>
<gene>
    <name evidence="3" type="ORF">SNAT2548_LOCUS16272</name>
</gene>
<comment type="caution">
    <text evidence="3">The sequence shown here is derived from an EMBL/GenBank/DDBJ whole genome shotgun (WGS) entry which is preliminary data.</text>
</comment>
<dbReference type="AlphaFoldDB" id="A0A812NYR2"/>
<dbReference type="EMBL" id="CAJNDS010002078">
    <property type="protein sequence ID" value="CAE7309740.1"/>
    <property type="molecule type" value="Genomic_DNA"/>
</dbReference>
<keyword evidence="1" id="KW-0812">Transmembrane</keyword>
<protein>
    <recommendedName>
        <fullName evidence="2">CULT domain-containing protein</fullName>
    </recommendedName>
</protein>
<dbReference type="Gene3D" id="2.170.150.20">
    <property type="entry name" value="Peptide methionine sulfoxide reductase"/>
    <property type="match status" value="1"/>
</dbReference>
<evidence type="ECO:0000313" key="3">
    <source>
        <dbReference type="EMBL" id="CAE7309740.1"/>
    </source>
</evidence>
<organism evidence="3 4">
    <name type="scientific">Symbiodinium natans</name>
    <dbReference type="NCBI Taxonomy" id="878477"/>
    <lineage>
        <taxon>Eukaryota</taxon>
        <taxon>Sar</taxon>
        <taxon>Alveolata</taxon>
        <taxon>Dinophyceae</taxon>
        <taxon>Suessiales</taxon>
        <taxon>Symbiodiniaceae</taxon>
        <taxon>Symbiodinium</taxon>
    </lineage>
</organism>
<dbReference type="PROSITE" id="PS51788">
    <property type="entry name" value="CULT"/>
    <property type="match status" value="1"/>
</dbReference>
<sequence>MPAELVGASYRCSTCGQELAEAASLLPASDSRVVPCSGISAHSCEVAGKRTLLFSTCQSFVINPFPRRFELVLVEKIIARAATEIGPEAMLENSWFEGHAHRVLVCTQCEEHIGWSYKSRHGDMMYGLALSVSKFWAWLCLCALVAFALYQVAAGGHVLVAAATLLIALLKLSPHLLL</sequence>
<accession>A0A812NYR2</accession>
<keyword evidence="1" id="KW-1133">Transmembrane helix</keyword>
<dbReference type="OrthoDB" id="425821at2759"/>
<feature type="transmembrane region" description="Helical" evidence="1">
    <location>
        <begin position="154"/>
        <end position="172"/>
    </location>
</feature>
<feature type="transmembrane region" description="Helical" evidence="1">
    <location>
        <begin position="126"/>
        <end position="148"/>
    </location>
</feature>